<dbReference type="RefSeq" id="WP_189424787.1">
    <property type="nucleotide sequence ID" value="NZ_BMZE01000002.1"/>
</dbReference>
<dbReference type="EMBL" id="BMZE01000002">
    <property type="protein sequence ID" value="GHA20404.1"/>
    <property type="molecule type" value="Genomic_DNA"/>
</dbReference>
<dbReference type="Proteomes" id="UP000646579">
    <property type="component" value="Unassembled WGS sequence"/>
</dbReference>
<organism evidence="1 2">
    <name type="scientific">Devosia pacifica</name>
    <dbReference type="NCBI Taxonomy" id="1335967"/>
    <lineage>
        <taxon>Bacteria</taxon>
        <taxon>Pseudomonadati</taxon>
        <taxon>Pseudomonadota</taxon>
        <taxon>Alphaproteobacteria</taxon>
        <taxon>Hyphomicrobiales</taxon>
        <taxon>Devosiaceae</taxon>
        <taxon>Devosia</taxon>
    </lineage>
</organism>
<dbReference type="AlphaFoldDB" id="A0A918S310"/>
<evidence type="ECO:0000313" key="1">
    <source>
        <dbReference type="EMBL" id="GHA20404.1"/>
    </source>
</evidence>
<reference evidence="1" key="2">
    <citation type="submission" date="2020-09" db="EMBL/GenBank/DDBJ databases">
        <authorList>
            <person name="Sun Q."/>
            <person name="Kim S."/>
        </authorList>
    </citation>
    <scope>NUCLEOTIDE SEQUENCE</scope>
    <source>
        <strain evidence="1">KCTC 32437</strain>
    </source>
</reference>
<keyword evidence="2" id="KW-1185">Reference proteome</keyword>
<sequence>MKERTVRLEFAALEDRHGIIDGLTLARAMIAEAHKLLVPYAGPDAPCGEIFEILMGQAFTDNLADGMPSIVMPAEHGLPDYEKRRRAHLDDARDRVAALLAEGREAQRRYWNGER</sequence>
<reference evidence="1" key="1">
    <citation type="journal article" date="2014" name="Int. J. Syst. Evol. Microbiol.">
        <title>Complete genome sequence of Corynebacterium casei LMG S-19264T (=DSM 44701T), isolated from a smear-ripened cheese.</title>
        <authorList>
            <consortium name="US DOE Joint Genome Institute (JGI-PGF)"/>
            <person name="Walter F."/>
            <person name="Albersmeier A."/>
            <person name="Kalinowski J."/>
            <person name="Ruckert C."/>
        </authorList>
    </citation>
    <scope>NUCLEOTIDE SEQUENCE</scope>
    <source>
        <strain evidence="1">KCTC 32437</strain>
    </source>
</reference>
<proteinExistence type="predicted"/>
<accession>A0A918S310</accession>
<comment type="caution">
    <text evidence="1">The sequence shown here is derived from an EMBL/GenBank/DDBJ whole genome shotgun (WGS) entry which is preliminary data.</text>
</comment>
<protein>
    <submittedName>
        <fullName evidence="1">Uncharacterized protein</fullName>
    </submittedName>
</protein>
<evidence type="ECO:0000313" key="2">
    <source>
        <dbReference type="Proteomes" id="UP000646579"/>
    </source>
</evidence>
<gene>
    <name evidence="1" type="ORF">GCM10007989_14320</name>
</gene>
<name>A0A918S310_9HYPH</name>